<evidence type="ECO:0000313" key="1">
    <source>
        <dbReference type="EMBL" id="CAB3229602.1"/>
    </source>
</evidence>
<proteinExistence type="predicted"/>
<evidence type="ECO:0000313" key="4">
    <source>
        <dbReference type="Proteomes" id="UP000494256"/>
    </source>
</evidence>
<dbReference type="EMBL" id="CADEBC010000540">
    <property type="protein sequence ID" value="CAB3249613.1"/>
    <property type="molecule type" value="Genomic_DNA"/>
</dbReference>
<evidence type="ECO:0000313" key="2">
    <source>
        <dbReference type="EMBL" id="CAB3249613.1"/>
    </source>
</evidence>
<reference evidence="3 4" key="1">
    <citation type="submission" date="2020-04" db="EMBL/GenBank/DDBJ databases">
        <authorList>
            <person name="Wallbank WR R."/>
            <person name="Pardo Diaz C."/>
            <person name="Kozak K."/>
            <person name="Martin S."/>
            <person name="Jiggins C."/>
            <person name="Moest M."/>
            <person name="Warren A I."/>
            <person name="Byers J.R.P. K."/>
            <person name="Montejo-Kovacevich G."/>
            <person name="Yen C E."/>
        </authorList>
    </citation>
    <scope>NUCLEOTIDE SEQUENCE [LARGE SCALE GENOMIC DNA]</scope>
</reference>
<accession>A0A8S0Z9K4</accession>
<protein>
    <submittedName>
        <fullName evidence="1">Uncharacterized protein</fullName>
    </submittedName>
</protein>
<dbReference type="Proteomes" id="UP000494106">
    <property type="component" value="Unassembled WGS sequence"/>
</dbReference>
<dbReference type="EMBL" id="CADEBD010000286">
    <property type="protein sequence ID" value="CAB3229602.1"/>
    <property type="molecule type" value="Genomic_DNA"/>
</dbReference>
<name>A0A8S0Z9K4_ARCPL</name>
<keyword evidence="3" id="KW-1185">Reference proteome</keyword>
<dbReference type="Proteomes" id="UP000494256">
    <property type="component" value="Unassembled WGS sequence"/>
</dbReference>
<dbReference type="AlphaFoldDB" id="A0A8S0Z9K4"/>
<comment type="caution">
    <text evidence="1">The sequence shown here is derived from an EMBL/GenBank/DDBJ whole genome shotgun (WGS) entry which is preliminary data.</text>
</comment>
<organism evidence="1 4">
    <name type="scientific">Arctia plantaginis</name>
    <name type="common">Wood tiger moth</name>
    <name type="synonym">Phalaena plantaginis</name>
    <dbReference type="NCBI Taxonomy" id="874455"/>
    <lineage>
        <taxon>Eukaryota</taxon>
        <taxon>Metazoa</taxon>
        <taxon>Ecdysozoa</taxon>
        <taxon>Arthropoda</taxon>
        <taxon>Hexapoda</taxon>
        <taxon>Insecta</taxon>
        <taxon>Pterygota</taxon>
        <taxon>Neoptera</taxon>
        <taxon>Endopterygota</taxon>
        <taxon>Lepidoptera</taxon>
        <taxon>Glossata</taxon>
        <taxon>Ditrysia</taxon>
        <taxon>Noctuoidea</taxon>
        <taxon>Erebidae</taxon>
        <taxon>Arctiinae</taxon>
        <taxon>Arctia</taxon>
    </lineage>
</organism>
<evidence type="ECO:0000313" key="3">
    <source>
        <dbReference type="Proteomes" id="UP000494106"/>
    </source>
</evidence>
<sequence length="74" mass="8313">MKISSRPSLVVFTVPEAEEAAMLSKKRRAARAVTTLSNARAMRSPAEIFCVNIHYDADYKARQPFMGFSMKEMA</sequence>
<gene>
    <name evidence="2" type="ORF">APLA_LOCUS12137</name>
    <name evidence="1" type="ORF">APLA_LOCUS4193</name>
</gene>